<dbReference type="EMBL" id="MU274977">
    <property type="protein sequence ID" value="KAI0083256.1"/>
    <property type="molecule type" value="Genomic_DNA"/>
</dbReference>
<organism evidence="1 2">
    <name type="scientific">Irpex rosettiformis</name>
    <dbReference type="NCBI Taxonomy" id="378272"/>
    <lineage>
        <taxon>Eukaryota</taxon>
        <taxon>Fungi</taxon>
        <taxon>Dikarya</taxon>
        <taxon>Basidiomycota</taxon>
        <taxon>Agaricomycotina</taxon>
        <taxon>Agaricomycetes</taxon>
        <taxon>Polyporales</taxon>
        <taxon>Irpicaceae</taxon>
        <taxon>Irpex</taxon>
    </lineage>
</organism>
<dbReference type="Proteomes" id="UP001055072">
    <property type="component" value="Unassembled WGS sequence"/>
</dbReference>
<evidence type="ECO:0000313" key="2">
    <source>
        <dbReference type="Proteomes" id="UP001055072"/>
    </source>
</evidence>
<gene>
    <name evidence="1" type="ORF">BDY19DRAFT_900566</name>
</gene>
<protein>
    <submittedName>
        <fullName evidence="1">Farnesyl-diphosphate synthase</fullName>
    </submittedName>
</protein>
<accession>A0ACB8TMK4</accession>
<sequence>MADAKALKRTRFTDVFNTIRDEVLEYVKAQNVPADALEWFHRSLDYNVPGGKLNRGLSVVDSVEILKGRALTDEEYFKSAVLGWCVELLQAFFLVSDDLMDSSITRRDQPCWYRTEGVNLISVNDAFMLEAAIYYLLKKHFRQEPAYVNLLELFLETTFQTEIGQLMDLITAPEDHVDLNKFSLEKHRLIVVYKTAFYSFYLPVALAMYYCDIPHTHPTLPTVDPYKLASSILIPLGEYFQIQDDFLDFSGTPEQIGKIGTDIVDNKCSWVINTALSLASPAQRAILDENYGRKNPEAEKRVKEVFYAVDVPGKYYKYEEDAYKRINGLIESIPVEGLGAEGQVKLQREVFTSFLNKIYKRQK</sequence>
<keyword evidence="2" id="KW-1185">Reference proteome</keyword>
<comment type="caution">
    <text evidence="1">The sequence shown here is derived from an EMBL/GenBank/DDBJ whole genome shotgun (WGS) entry which is preliminary data.</text>
</comment>
<evidence type="ECO:0000313" key="1">
    <source>
        <dbReference type="EMBL" id="KAI0083256.1"/>
    </source>
</evidence>
<name>A0ACB8TMK4_9APHY</name>
<reference evidence="1" key="1">
    <citation type="journal article" date="2021" name="Environ. Microbiol.">
        <title>Gene family expansions and transcriptome signatures uncover fungal adaptations to wood decay.</title>
        <authorList>
            <person name="Hage H."/>
            <person name="Miyauchi S."/>
            <person name="Viragh M."/>
            <person name="Drula E."/>
            <person name="Min B."/>
            <person name="Chaduli D."/>
            <person name="Navarro D."/>
            <person name="Favel A."/>
            <person name="Norest M."/>
            <person name="Lesage-Meessen L."/>
            <person name="Balint B."/>
            <person name="Merenyi Z."/>
            <person name="de Eugenio L."/>
            <person name="Morin E."/>
            <person name="Martinez A.T."/>
            <person name="Baldrian P."/>
            <person name="Stursova M."/>
            <person name="Martinez M.J."/>
            <person name="Novotny C."/>
            <person name="Magnuson J.K."/>
            <person name="Spatafora J.W."/>
            <person name="Maurice S."/>
            <person name="Pangilinan J."/>
            <person name="Andreopoulos W."/>
            <person name="LaButti K."/>
            <person name="Hundley H."/>
            <person name="Na H."/>
            <person name="Kuo A."/>
            <person name="Barry K."/>
            <person name="Lipzen A."/>
            <person name="Henrissat B."/>
            <person name="Riley R."/>
            <person name="Ahrendt S."/>
            <person name="Nagy L.G."/>
            <person name="Grigoriev I.V."/>
            <person name="Martin F."/>
            <person name="Rosso M.N."/>
        </authorList>
    </citation>
    <scope>NUCLEOTIDE SEQUENCE</scope>
    <source>
        <strain evidence="1">CBS 384.51</strain>
    </source>
</reference>
<proteinExistence type="predicted"/>